<evidence type="ECO:0000256" key="10">
    <source>
        <dbReference type="ARBA" id="ARBA00049244"/>
    </source>
</evidence>
<reference evidence="12 13" key="1">
    <citation type="submission" date="2018-07" db="EMBL/GenBank/DDBJ databases">
        <title>Relating species composition and interactions to biofilm formation in a model drinking water community.</title>
        <authorList>
            <person name="Thompson A."/>
            <person name="English E.L."/>
            <person name="Willsey G."/>
            <person name="Nock A.M."/>
            <person name="Eckstrom K."/>
            <person name="Tighe S.W."/>
            <person name="Bavelock M."/>
            <person name="Cairns B."/>
            <person name="Foote A."/>
            <person name="Schulman H."/>
            <person name="Gupta S."/>
            <person name="Kadouri D."/>
            <person name="Wargo M.J."/>
        </authorList>
    </citation>
    <scope>NUCLEOTIDE SEQUENCE [LARGE SCALE GENOMIC DNA]</scope>
    <source>
        <strain evidence="12">SPS</strain>
    </source>
</reference>
<keyword evidence="5" id="KW-0548">Nucleotidyltransferase</keyword>
<dbReference type="InterPro" id="IPR019760">
    <property type="entry name" value="DNA-dir_DNA_pol_A_CS"/>
</dbReference>
<dbReference type="GO" id="GO:0006261">
    <property type="term" value="P:DNA-templated DNA replication"/>
    <property type="evidence" value="ECO:0007669"/>
    <property type="project" value="InterPro"/>
</dbReference>
<accession>A0A346FDE2</accession>
<dbReference type="Gene3D" id="3.30.70.370">
    <property type="match status" value="1"/>
</dbReference>
<dbReference type="PANTHER" id="PTHR10133">
    <property type="entry name" value="DNA POLYMERASE I"/>
    <property type="match status" value="1"/>
</dbReference>
<dbReference type="GO" id="GO:0006302">
    <property type="term" value="P:double-strand break repair"/>
    <property type="evidence" value="ECO:0007669"/>
    <property type="project" value="TreeGrafter"/>
</dbReference>
<keyword evidence="7" id="KW-0239">DNA-directed DNA polymerase</keyword>
<evidence type="ECO:0000256" key="2">
    <source>
        <dbReference type="ARBA" id="ARBA00012417"/>
    </source>
</evidence>
<dbReference type="GO" id="GO:0003887">
    <property type="term" value="F:DNA-directed DNA polymerase activity"/>
    <property type="evidence" value="ECO:0007669"/>
    <property type="project" value="UniProtKB-KW"/>
</dbReference>
<evidence type="ECO:0000256" key="7">
    <source>
        <dbReference type="ARBA" id="ARBA00022932"/>
    </source>
</evidence>
<dbReference type="PRINTS" id="PR00868">
    <property type="entry name" value="DNAPOLI"/>
</dbReference>
<keyword evidence="4" id="KW-0808">Transferase</keyword>
<keyword evidence="6" id="KW-0235">DNA replication</keyword>
<dbReference type="Proteomes" id="UP000260554">
    <property type="component" value="Segment"/>
</dbReference>
<dbReference type="InterPro" id="IPR043502">
    <property type="entry name" value="DNA/RNA_pol_sf"/>
</dbReference>
<evidence type="ECO:0000256" key="5">
    <source>
        <dbReference type="ARBA" id="ARBA00022695"/>
    </source>
</evidence>
<dbReference type="PROSITE" id="PS00447">
    <property type="entry name" value="DNA_POLYMERASE_A"/>
    <property type="match status" value="1"/>
</dbReference>
<evidence type="ECO:0000256" key="3">
    <source>
        <dbReference type="ARBA" id="ARBA00015749"/>
    </source>
</evidence>
<evidence type="ECO:0000256" key="8">
    <source>
        <dbReference type="ARBA" id="ARBA00023109"/>
    </source>
</evidence>
<dbReference type="Gene3D" id="1.10.150.20">
    <property type="entry name" value="5' to 3' exonuclease, C-terminal subdomain"/>
    <property type="match status" value="1"/>
</dbReference>
<evidence type="ECO:0000313" key="12">
    <source>
        <dbReference type="EMBL" id="AXN53756.1"/>
    </source>
</evidence>
<evidence type="ECO:0000256" key="6">
    <source>
        <dbReference type="ARBA" id="ARBA00022705"/>
    </source>
</evidence>
<dbReference type="PANTHER" id="PTHR10133:SF27">
    <property type="entry name" value="DNA POLYMERASE NU"/>
    <property type="match status" value="1"/>
</dbReference>
<dbReference type="Gene3D" id="3.30.420.10">
    <property type="entry name" value="Ribonuclease H-like superfamily/Ribonuclease H"/>
    <property type="match status" value="1"/>
</dbReference>
<comment type="catalytic activity">
    <reaction evidence="10">
        <text>DNA(n) + a 2'-deoxyribonucleoside 5'-triphosphate = DNA(n+1) + diphosphate</text>
        <dbReference type="Rhea" id="RHEA:22508"/>
        <dbReference type="Rhea" id="RHEA-COMP:17339"/>
        <dbReference type="Rhea" id="RHEA-COMP:17340"/>
        <dbReference type="ChEBI" id="CHEBI:33019"/>
        <dbReference type="ChEBI" id="CHEBI:61560"/>
        <dbReference type="ChEBI" id="CHEBI:173112"/>
        <dbReference type="EC" id="2.7.7.7"/>
    </reaction>
</comment>
<evidence type="ECO:0000256" key="4">
    <source>
        <dbReference type="ARBA" id="ARBA00022679"/>
    </source>
</evidence>
<evidence type="ECO:0000256" key="1">
    <source>
        <dbReference type="ARBA" id="ARBA00007705"/>
    </source>
</evidence>
<organism evidence="12 13">
    <name type="scientific">Sphingomonas phage Scott</name>
    <dbReference type="NCBI Taxonomy" id="2282912"/>
    <lineage>
        <taxon>Viruses</taxon>
        <taxon>Duplodnaviria</taxon>
        <taxon>Heunggongvirae</taxon>
        <taxon>Uroviricota</taxon>
        <taxon>Caudoviricetes</taxon>
        <taxon>Autographivirales</taxon>
        <taxon>Autonotataviridae</taxon>
        <taxon>Scottvirus</taxon>
        <taxon>Scottvirus scott</taxon>
    </lineage>
</organism>
<dbReference type="InterPro" id="IPR002298">
    <property type="entry name" value="DNA_polymerase_A"/>
</dbReference>
<dbReference type="SMART" id="SM00482">
    <property type="entry name" value="POLAc"/>
    <property type="match status" value="1"/>
</dbReference>
<evidence type="ECO:0000259" key="11">
    <source>
        <dbReference type="SMART" id="SM00482"/>
    </source>
</evidence>
<dbReference type="GO" id="GO:0003677">
    <property type="term" value="F:DNA binding"/>
    <property type="evidence" value="ECO:0007669"/>
    <property type="project" value="UniProtKB-KW"/>
</dbReference>
<dbReference type="EMBL" id="MH684921">
    <property type="protein sequence ID" value="AXN53756.1"/>
    <property type="molecule type" value="Genomic_DNA"/>
</dbReference>
<dbReference type="SUPFAM" id="SSF56672">
    <property type="entry name" value="DNA/RNA polymerases"/>
    <property type="match status" value="1"/>
</dbReference>
<dbReference type="Pfam" id="PF00476">
    <property type="entry name" value="DNA_pol_A"/>
    <property type="match status" value="1"/>
</dbReference>
<name>A0A346FDE2_9CAUD</name>
<keyword evidence="13" id="KW-1185">Reference proteome</keyword>
<gene>
    <name evidence="12" type="ORF">SPS_45</name>
</gene>
<keyword evidence="9" id="KW-0238">DNA-binding</keyword>
<evidence type="ECO:0000313" key="13">
    <source>
        <dbReference type="Proteomes" id="UP000260554"/>
    </source>
</evidence>
<sequence length="830" mass="93248">MSYLMSKIKLAYTVWDVETTIKASYKRKANPFDPDNFIVMQGYRRNDPNRADNAPPSEGIVGEYWGRGPRPSNYFTKLLAGTKLLVGQNIKFDILHALNDPNPAIAKANYLAWMEWVAGGGNVWDCQLAEYLLNGMTQADHMLSMDELAPRYGGNLKNDEVKALWEAGIDTIDIDPDLLRRYLCGSWEGVEWSEGDIGNTEVIWLGQYERAKACGQVKSILMNMGSLLCTIEMEHNGMAVDKATGIELARDLENEIAELAVEVSQYLPEDLPFDFNWNSGPQKSALIFGGTVKYKKWLPHLTDDGQMQYAMKDEEHVVLLNGNTMELAQWQEWAARPGAYPDTPVRYGSGKNKGELKTKKVKVPNLDKPKGAIQDVPYTFKGFTKPKPNWASATEGVYSTSAEVIEELGVRNIPFLKSLAKITALRKDLTTYYITTDPKKGEVGMLTLVQADGIIHHMLNHTSTVTGRFSSSNPNLQNLPKGNKSKVKTLFVSRFVDGKVIQSDFTALEVYVQGILTKCLQLIEDLRAGLDMHCVRVSQAENISYEEAVKLCKGYMADGVFIDADGDWAYKRTKAKIFSFQRAYGAGAQKIADSTGMDIEEVQKLIAAEESRYPEMVTYYEDLNNTLDVNAQATSLFVQHPEIPGMTCNLKKSYFRTPDNKLYTWMQSPAPKWLAQRPPSKGGKTTSFSPTEVKNYPVQGTGGEWAKAAMWLAIREFYRINTFHYKALLVNQVHDALYVDADPTVAFDAACVLHACMEEASVFMEWYFGWDVPVPVPSETTWGKSMMDEGKLPAGFKEKTDEHRRVVRSLYMNDYQPTYGFNTKENTNGS</sequence>
<comment type="similarity">
    <text evidence="1">Belongs to the DNA polymerase type-A family.</text>
</comment>
<proteinExistence type="inferred from homology"/>
<feature type="domain" description="DNA-directed DNA polymerase family A palm" evidence="11">
    <location>
        <begin position="484"/>
        <end position="745"/>
    </location>
</feature>
<protein>
    <recommendedName>
        <fullName evidence="3">DNA polymerase</fullName>
        <ecNumber evidence="2">2.7.7.7</ecNumber>
    </recommendedName>
</protein>
<keyword evidence="8" id="KW-1194">Viral DNA replication</keyword>
<dbReference type="InterPro" id="IPR036397">
    <property type="entry name" value="RNaseH_sf"/>
</dbReference>
<evidence type="ECO:0000256" key="9">
    <source>
        <dbReference type="ARBA" id="ARBA00023125"/>
    </source>
</evidence>
<dbReference type="GO" id="GO:0039693">
    <property type="term" value="P:viral DNA genome replication"/>
    <property type="evidence" value="ECO:0007669"/>
    <property type="project" value="UniProtKB-KW"/>
</dbReference>
<dbReference type="EC" id="2.7.7.7" evidence="2"/>
<dbReference type="InterPro" id="IPR001098">
    <property type="entry name" value="DNA-dir_DNA_pol_A_palm_dom"/>
</dbReference>